<evidence type="ECO:0000313" key="2">
    <source>
        <dbReference type="EMBL" id="BCI60512.1"/>
    </source>
</evidence>
<keyword evidence="1" id="KW-1133">Transmembrane helix</keyword>
<protein>
    <recommendedName>
        <fullName evidence="4">Stage III sporulation protein AD</fullName>
    </recommendedName>
</protein>
<keyword evidence="1" id="KW-0812">Transmembrane</keyword>
<dbReference type="Proteomes" id="UP000593890">
    <property type="component" value="Chromosome"/>
</dbReference>
<organism evidence="2 3">
    <name type="scientific">Solibaculum mannosilyticum</name>
    <dbReference type="NCBI Taxonomy" id="2780922"/>
    <lineage>
        <taxon>Bacteria</taxon>
        <taxon>Bacillati</taxon>
        <taxon>Bacillota</taxon>
        <taxon>Clostridia</taxon>
        <taxon>Eubacteriales</taxon>
        <taxon>Oscillospiraceae</taxon>
        <taxon>Solibaculum</taxon>
    </lineage>
</organism>
<name>A0A7I8D431_9FIRM</name>
<reference evidence="3" key="1">
    <citation type="submission" date="2020-07" db="EMBL/GenBank/DDBJ databases">
        <title>Complete genome sequencing of Clostridia bacterium strain 12CBH8.</title>
        <authorList>
            <person name="Sakamoto M."/>
            <person name="Murakami T."/>
            <person name="Mori H."/>
        </authorList>
    </citation>
    <scope>NUCLEOTIDE SEQUENCE [LARGE SCALE GENOMIC DNA]</scope>
    <source>
        <strain evidence="3">12CBH8</strain>
    </source>
</reference>
<dbReference type="RefSeq" id="WP_090266400.1">
    <property type="nucleotide sequence ID" value="NZ_AP023321.1"/>
</dbReference>
<feature type="transmembrane region" description="Helical" evidence="1">
    <location>
        <begin position="27"/>
        <end position="45"/>
    </location>
</feature>
<keyword evidence="3" id="KW-1185">Reference proteome</keyword>
<gene>
    <name evidence="2" type="ORF">C12CBH8_11510</name>
</gene>
<dbReference type="EMBL" id="AP023321">
    <property type="protein sequence ID" value="BCI60512.1"/>
    <property type="molecule type" value="Genomic_DNA"/>
</dbReference>
<keyword evidence="1" id="KW-0472">Membrane</keyword>
<evidence type="ECO:0000256" key="1">
    <source>
        <dbReference type="SAM" id="Phobius"/>
    </source>
</evidence>
<proteinExistence type="predicted"/>
<evidence type="ECO:0008006" key="4">
    <source>
        <dbReference type="Google" id="ProtNLM"/>
    </source>
</evidence>
<evidence type="ECO:0000313" key="3">
    <source>
        <dbReference type="Proteomes" id="UP000593890"/>
    </source>
</evidence>
<dbReference type="Pfam" id="PF06686">
    <property type="entry name" value="SpoIIIAC"/>
    <property type="match status" value="2"/>
</dbReference>
<sequence>MNIAAIAGIGVVAAAIAILIKKQNPEYSMMISIGAGIILLILILSQVTPAVRQMSDLVSAAGMPTEYAGILFKSLGVCFLTQLACDSCRDVGETALASKIELAGKVAILIFALPLFQKVADMAISLIRG</sequence>
<dbReference type="InterPro" id="IPR025664">
    <property type="entry name" value="Spore_III_AC/AD"/>
</dbReference>
<dbReference type="AlphaFoldDB" id="A0A7I8D431"/>
<accession>A0A7I8D431</accession>
<dbReference type="KEGG" id="sman:C12CBH8_11510"/>